<dbReference type="InterPro" id="IPR050106">
    <property type="entry name" value="HistidinolP_aminotransfase"/>
</dbReference>
<reference evidence="12" key="1">
    <citation type="submission" date="2017-06" db="EMBL/GenBank/DDBJ databases">
        <title>Whole genome sequence of Laribacter hongkongensis LHGZ1.</title>
        <authorList>
            <person name="Chen D."/>
            <person name="Wu H."/>
            <person name="Chen J."/>
        </authorList>
    </citation>
    <scope>NUCLEOTIDE SEQUENCE [LARGE SCALE GENOMIC DNA]</scope>
    <source>
        <strain evidence="12">LHGZ1</strain>
    </source>
</reference>
<comment type="catalytic activity">
    <reaction evidence="8 9">
        <text>L-histidinol phosphate + 2-oxoglutarate = 3-(imidazol-4-yl)-2-oxopropyl phosphate + L-glutamate</text>
        <dbReference type="Rhea" id="RHEA:23744"/>
        <dbReference type="ChEBI" id="CHEBI:16810"/>
        <dbReference type="ChEBI" id="CHEBI:29985"/>
        <dbReference type="ChEBI" id="CHEBI:57766"/>
        <dbReference type="ChEBI" id="CHEBI:57980"/>
        <dbReference type="EC" id="2.6.1.9"/>
    </reaction>
</comment>
<dbReference type="Gene3D" id="3.40.640.10">
    <property type="entry name" value="Type I PLP-dependent aspartate aminotransferase-like (Major domain)"/>
    <property type="match status" value="1"/>
</dbReference>
<proteinExistence type="inferred from homology"/>
<dbReference type="GO" id="GO:0000105">
    <property type="term" value="P:L-histidine biosynthetic process"/>
    <property type="evidence" value="ECO:0007669"/>
    <property type="project" value="UniProtKB-UniRule"/>
</dbReference>
<dbReference type="PANTHER" id="PTHR43643">
    <property type="entry name" value="HISTIDINOL-PHOSPHATE AMINOTRANSFERASE 2"/>
    <property type="match status" value="1"/>
</dbReference>
<comment type="similarity">
    <text evidence="3 9">Belongs to the class-II pyridoxal-phosphate-dependent aminotransferase family. Histidinol-phosphate aminotransferase subfamily.</text>
</comment>
<evidence type="ECO:0000259" key="10">
    <source>
        <dbReference type="Pfam" id="PF00155"/>
    </source>
</evidence>
<keyword evidence="5 9" id="KW-0032">Aminotransferase</keyword>
<dbReference type="UniPathway" id="UPA00031">
    <property type="reaction ID" value="UER00012"/>
</dbReference>
<dbReference type="NCBIfam" id="TIGR01141">
    <property type="entry name" value="hisC"/>
    <property type="match status" value="1"/>
</dbReference>
<dbReference type="HAMAP" id="MF_01023">
    <property type="entry name" value="HisC_aminotrans_2"/>
    <property type="match status" value="1"/>
</dbReference>
<accession>A0A248LJA3</accession>
<dbReference type="InterPro" id="IPR001917">
    <property type="entry name" value="Aminotrans_II_pyridoxalP_BS"/>
</dbReference>
<name>A0A248LJA3_9NEIS</name>
<comment type="cofactor">
    <cofactor evidence="1 9">
        <name>pyridoxal 5'-phosphate</name>
        <dbReference type="ChEBI" id="CHEBI:597326"/>
    </cofactor>
</comment>
<dbReference type="EC" id="2.6.1.9" evidence="9"/>
<keyword evidence="9" id="KW-0028">Amino-acid biosynthesis</keyword>
<evidence type="ECO:0000256" key="6">
    <source>
        <dbReference type="ARBA" id="ARBA00022679"/>
    </source>
</evidence>
<dbReference type="EMBL" id="CP022115">
    <property type="protein sequence ID" value="ASJ24615.1"/>
    <property type="molecule type" value="Genomic_DNA"/>
</dbReference>
<evidence type="ECO:0000313" key="12">
    <source>
        <dbReference type="Proteomes" id="UP000197424"/>
    </source>
</evidence>
<evidence type="ECO:0000256" key="7">
    <source>
        <dbReference type="ARBA" id="ARBA00022898"/>
    </source>
</evidence>
<evidence type="ECO:0000256" key="9">
    <source>
        <dbReference type="HAMAP-Rule" id="MF_01023"/>
    </source>
</evidence>
<evidence type="ECO:0000256" key="3">
    <source>
        <dbReference type="ARBA" id="ARBA00007970"/>
    </source>
</evidence>
<dbReference type="Proteomes" id="UP000197424">
    <property type="component" value="Chromosome"/>
</dbReference>
<feature type="domain" description="Aminotransferase class I/classII large" evidence="10">
    <location>
        <begin position="38"/>
        <end position="361"/>
    </location>
</feature>
<sequence>MSDLSRLAPPHVRAIAPYQPGKPIGELARELDLDPAGIVKLASNENPQGLSPRVKAALVAVLDDIARYPDGNSFDVKAAVCRRFGSVPEQIVLGNGSNDLLELVARTFLSPGDSVVFAQYSFAVYPLVTQACGATCIEVPARDFGHDLAAMRAAIRADTKLVFVANPNNPTGTFVSGAELLAFLESVPENVLVMLDEAYTEFLPEADRYDSLSWLGRFPNLIVSRTLSKAYGLAGLRVGVAFANPVVADLINRIRQPFNVNSLAQAAACAALEDEAFLRQTVDGNTRGLRQLGQAFERLGIRYIPSRGNFITFHCEDAAGINRALLQQGVIVRPLASYGLHHSLRVSVGTEAENARFITALEHVLA</sequence>
<dbReference type="PANTHER" id="PTHR43643:SF3">
    <property type="entry name" value="HISTIDINOL-PHOSPHATE AMINOTRANSFERASE"/>
    <property type="match status" value="1"/>
</dbReference>
<comment type="subunit">
    <text evidence="4 9">Homodimer.</text>
</comment>
<evidence type="ECO:0000256" key="5">
    <source>
        <dbReference type="ARBA" id="ARBA00022576"/>
    </source>
</evidence>
<dbReference type="GO" id="GO:0004400">
    <property type="term" value="F:histidinol-phosphate transaminase activity"/>
    <property type="evidence" value="ECO:0007669"/>
    <property type="project" value="UniProtKB-UniRule"/>
</dbReference>
<keyword evidence="7 9" id="KW-0663">Pyridoxal phosphate</keyword>
<dbReference type="InterPro" id="IPR015422">
    <property type="entry name" value="PyrdxlP-dep_Trfase_small"/>
</dbReference>
<dbReference type="Gene3D" id="3.90.1150.10">
    <property type="entry name" value="Aspartate Aminotransferase, domain 1"/>
    <property type="match status" value="1"/>
</dbReference>
<evidence type="ECO:0000256" key="2">
    <source>
        <dbReference type="ARBA" id="ARBA00005011"/>
    </source>
</evidence>
<keyword evidence="9" id="KW-0368">Histidine biosynthesis</keyword>
<protein>
    <recommendedName>
        <fullName evidence="9">Histidinol-phosphate aminotransferase</fullName>
        <ecNumber evidence="9">2.6.1.9</ecNumber>
    </recommendedName>
    <alternativeName>
        <fullName evidence="9">Imidazole acetol-phosphate transaminase</fullName>
    </alternativeName>
</protein>
<dbReference type="RefSeq" id="WP_088860830.1">
    <property type="nucleotide sequence ID" value="NZ_CP022115.1"/>
</dbReference>
<dbReference type="AlphaFoldDB" id="A0A248LJA3"/>
<evidence type="ECO:0000313" key="11">
    <source>
        <dbReference type="EMBL" id="ASJ24615.1"/>
    </source>
</evidence>
<feature type="modified residue" description="N6-(pyridoxal phosphate)lysine" evidence="9">
    <location>
        <position position="229"/>
    </location>
</feature>
<dbReference type="InterPro" id="IPR005861">
    <property type="entry name" value="HisP_aminotrans"/>
</dbReference>
<dbReference type="Pfam" id="PF00155">
    <property type="entry name" value="Aminotran_1_2"/>
    <property type="match status" value="1"/>
</dbReference>
<dbReference type="InterPro" id="IPR015421">
    <property type="entry name" value="PyrdxlP-dep_Trfase_major"/>
</dbReference>
<evidence type="ECO:0000256" key="8">
    <source>
        <dbReference type="ARBA" id="ARBA00047481"/>
    </source>
</evidence>
<organism evidence="11 12">
    <name type="scientific">Laribacter hongkongensis</name>
    <dbReference type="NCBI Taxonomy" id="168471"/>
    <lineage>
        <taxon>Bacteria</taxon>
        <taxon>Pseudomonadati</taxon>
        <taxon>Pseudomonadota</taxon>
        <taxon>Betaproteobacteria</taxon>
        <taxon>Neisseriales</taxon>
        <taxon>Aquaspirillaceae</taxon>
        <taxon>Laribacter</taxon>
    </lineage>
</organism>
<evidence type="ECO:0000256" key="1">
    <source>
        <dbReference type="ARBA" id="ARBA00001933"/>
    </source>
</evidence>
<dbReference type="SUPFAM" id="SSF53383">
    <property type="entry name" value="PLP-dependent transferases"/>
    <property type="match status" value="1"/>
</dbReference>
<dbReference type="GO" id="GO:0030170">
    <property type="term" value="F:pyridoxal phosphate binding"/>
    <property type="evidence" value="ECO:0007669"/>
    <property type="project" value="InterPro"/>
</dbReference>
<dbReference type="InterPro" id="IPR004839">
    <property type="entry name" value="Aminotransferase_I/II_large"/>
</dbReference>
<gene>
    <name evidence="9" type="primary">hisC</name>
    <name evidence="11" type="ORF">LHGZ1_1784</name>
</gene>
<dbReference type="OrthoDB" id="9813612at2"/>
<comment type="pathway">
    <text evidence="2 9">Amino-acid biosynthesis; L-histidine biosynthesis; L-histidine from 5-phospho-alpha-D-ribose 1-diphosphate: step 7/9.</text>
</comment>
<dbReference type="CDD" id="cd00609">
    <property type="entry name" value="AAT_like"/>
    <property type="match status" value="1"/>
</dbReference>
<keyword evidence="6 9" id="KW-0808">Transferase</keyword>
<evidence type="ECO:0000256" key="4">
    <source>
        <dbReference type="ARBA" id="ARBA00011738"/>
    </source>
</evidence>
<dbReference type="PROSITE" id="PS00599">
    <property type="entry name" value="AA_TRANSFER_CLASS_2"/>
    <property type="match status" value="1"/>
</dbReference>
<dbReference type="InterPro" id="IPR015424">
    <property type="entry name" value="PyrdxlP-dep_Trfase"/>
</dbReference>